<sequence>MVAVGARAVALDVCLVAAGACAVAAGIFLTPRQKPHSRPATKVSYTRVTGNNEGTYTSTVYPVVTQPHTLDPRVATSCPHVFDTSYEQLVTTEEPSAPISYATIDSTSTTKCDPTFYTKVPIPCVEPASQDAVVPAKGHCQLTDSEHEALLNYLNRGMVVWDIASQFGVTVRYIANINTKYGNTGQIVKSSKAKR</sequence>
<gene>
    <name evidence="1" type="ORF">DSO57_1007983</name>
</gene>
<dbReference type="Proteomes" id="UP001165960">
    <property type="component" value="Unassembled WGS sequence"/>
</dbReference>
<keyword evidence="2" id="KW-1185">Reference proteome</keyword>
<organism evidence="1 2">
    <name type="scientific">Entomophthora muscae</name>
    <dbReference type="NCBI Taxonomy" id="34485"/>
    <lineage>
        <taxon>Eukaryota</taxon>
        <taxon>Fungi</taxon>
        <taxon>Fungi incertae sedis</taxon>
        <taxon>Zoopagomycota</taxon>
        <taxon>Entomophthoromycotina</taxon>
        <taxon>Entomophthoromycetes</taxon>
        <taxon>Entomophthorales</taxon>
        <taxon>Entomophthoraceae</taxon>
        <taxon>Entomophthora</taxon>
    </lineage>
</organism>
<comment type="caution">
    <text evidence="1">The sequence shown here is derived from an EMBL/GenBank/DDBJ whole genome shotgun (WGS) entry which is preliminary data.</text>
</comment>
<accession>A0ACC2TI37</accession>
<evidence type="ECO:0000313" key="1">
    <source>
        <dbReference type="EMBL" id="KAJ9074293.1"/>
    </source>
</evidence>
<dbReference type="EMBL" id="QTSX02002864">
    <property type="protein sequence ID" value="KAJ9074293.1"/>
    <property type="molecule type" value="Genomic_DNA"/>
</dbReference>
<proteinExistence type="predicted"/>
<name>A0ACC2TI37_9FUNG</name>
<reference evidence="1" key="1">
    <citation type="submission" date="2022-04" db="EMBL/GenBank/DDBJ databases">
        <title>Genome of the entomopathogenic fungus Entomophthora muscae.</title>
        <authorList>
            <person name="Elya C."/>
            <person name="Lovett B.R."/>
            <person name="Lee E."/>
            <person name="Macias A.M."/>
            <person name="Hajek A.E."/>
            <person name="De Bivort B.L."/>
            <person name="Kasson M.T."/>
            <person name="De Fine Licht H.H."/>
            <person name="Stajich J.E."/>
        </authorList>
    </citation>
    <scope>NUCLEOTIDE SEQUENCE</scope>
    <source>
        <strain evidence="1">Berkeley</strain>
    </source>
</reference>
<protein>
    <submittedName>
        <fullName evidence="1">Uncharacterized protein</fullName>
    </submittedName>
</protein>
<evidence type="ECO:0000313" key="2">
    <source>
        <dbReference type="Proteomes" id="UP001165960"/>
    </source>
</evidence>